<keyword evidence="1" id="KW-0472">Membrane</keyword>
<keyword evidence="3" id="KW-1185">Reference proteome</keyword>
<dbReference type="EMBL" id="JBHUER010000003">
    <property type="protein sequence ID" value="MFD1702522.1"/>
    <property type="molecule type" value="Genomic_DNA"/>
</dbReference>
<evidence type="ECO:0000313" key="3">
    <source>
        <dbReference type="Proteomes" id="UP001597308"/>
    </source>
</evidence>
<feature type="transmembrane region" description="Helical" evidence="1">
    <location>
        <begin position="17"/>
        <end position="38"/>
    </location>
</feature>
<name>A0ABW4K6E8_9HYPH</name>
<gene>
    <name evidence="2" type="ORF">ACFSCV_05820</name>
</gene>
<reference evidence="3" key="1">
    <citation type="journal article" date="2019" name="Int. J. Syst. Evol. Microbiol.">
        <title>The Global Catalogue of Microorganisms (GCM) 10K type strain sequencing project: providing services to taxonomists for standard genome sequencing and annotation.</title>
        <authorList>
            <consortium name="The Broad Institute Genomics Platform"/>
            <consortium name="The Broad Institute Genome Sequencing Center for Infectious Disease"/>
            <person name="Wu L."/>
            <person name="Ma J."/>
        </authorList>
    </citation>
    <scope>NUCLEOTIDE SEQUENCE [LARGE SCALE GENOMIC DNA]</scope>
    <source>
        <strain evidence="3">KCTC 23707</strain>
    </source>
</reference>
<comment type="caution">
    <text evidence="2">The sequence shown here is derived from an EMBL/GenBank/DDBJ whole genome shotgun (WGS) entry which is preliminary data.</text>
</comment>
<dbReference type="Proteomes" id="UP001597308">
    <property type="component" value="Unassembled WGS sequence"/>
</dbReference>
<sequence>MTQHEPAPSPQSPATRLAWAAAAVGVAALTGAALALWASEGSGVFLEQAFAAVIACF</sequence>
<organism evidence="2 3">
    <name type="scientific">Methylopila henanensis</name>
    <dbReference type="NCBI Taxonomy" id="873516"/>
    <lineage>
        <taxon>Bacteria</taxon>
        <taxon>Pseudomonadati</taxon>
        <taxon>Pseudomonadota</taxon>
        <taxon>Alphaproteobacteria</taxon>
        <taxon>Hyphomicrobiales</taxon>
        <taxon>Methylopilaceae</taxon>
        <taxon>Methylopila</taxon>
    </lineage>
</organism>
<keyword evidence="1" id="KW-0812">Transmembrane</keyword>
<proteinExistence type="predicted"/>
<accession>A0ABW4K6E8</accession>
<dbReference type="RefSeq" id="WP_378797898.1">
    <property type="nucleotide sequence ID" value="NZ_JBHUER010000003.1"/>
</dbReference>
<evidence type="ECO:0000313" key="2">
    <source>
        <dbReference type="EMBL" id="MFD1702522.1"/>
    </source>
</evidence>
<protein>
    <submittedName>
        <fullName evidence="2">Uncharacterized protein</fullName>
    </submittedName>
</protein>
<evidence type="ECO:0000256" key="1">
    <source>
        <dbReference type="SAM" id="Phobius"/>
    </source>
</evidence>
<keyword evidence="1" id="KW-1133">Transmembrane helix</keyword>